<gene>
    <name evidence="1" type="ORF">CHS0354_041269</name>
</gene>
<dbReference type="Proteomes" id="UP001195483">
    <property type="component" value="Unassembled WGS sequence"/>
</dbReference>
<organism evidence="1 2">
    <name type="scientific">Potamilus streckersoni</name>
    <dbReference type="NCBI Taxonomy" id="2493646"/>
    <lineage>
        <taxon>Eukaryota</taxon>
        <taxon>Metazoa</taxon>
        <taxon>Spiralia</taxon>
        <taxon>Lophotrochozoa</taxon>
        <taxon>Mollusca</taxon>
        <taxon>Bivalvia</taxon>
        <taxon>Autobranchia</taxon>
        <taxon>Heteroconchia</taxon>
        <taxon>Palaeoheterodonta</taxon>
        <taxon>Unionida</taxon>
        <taxon>Unionoidea</taxon>
        <taxon>Unionidae</taxon>
        <taxon>Ambleminae</taxon>
        <taxon>Lampsilini</taxon>
        <taxon>Potamilus</taxon>
    </lineage>
</organism>
<comment type="caution">
    <text evidence="1">The sequence shown here is derived from an EMBL/GenBank/DDBJ whole genome shotgun (WGS) entry which is preliminary data.</text>
</comment>
<reference evidence="1" key="1">
    <citation type="journal article" date="2021" name="Genome Biol. Evol.">
        <title>A High-Quality Reference Genome for a Parasitic Bivalve with Doubly Uniparental Inheritance (Bivalvia: Unionida).</title>
        <authorList>
            <person name="Smith C.H."/>
        </authorList>
    </citation>
    <scope>NUCLEOTIDE SEQUENCE</scope>
    <source>
        <strain evidence="1">CHS0354</strain>
    </source>
</reference>
<sequence>MVDVFVMVFQLIDTNENSNAKETLIDTKNDVELCRSSSTESKFSLETPWGIVDPTHPAPESICEVPSKEFFKVRLSRVRLSSLPAIDERLKKDAKDEDQIHDLRGVTMSTEGVTTQMTKKLGFFGRLRRCFLCLATDRRHRRKQTTSFRTNE</sequence>
<accession>A0AAE0SEI3</accession>
<keyword evidence="2" id="KW-1185">Reference proteome</keyword>
<name>A0AAE0SEI3_9BIVA</name>
<reference evidence="1" key="3">
    <citation type="submission" date="2023-05" db="EMBL/GenBank/DDBJ databases">
        <authorList>
            <person name="Smith C.H."/>
        </authorList>
    </citation>
    <scope>NUCLEOTIDE SEQUENCE</scope>
    <source>
        <strain evidence="1">CHS0354</strain>
        <tissue evidence="1">Mantle</tissue>
    </source>
</reference>
<dbReference type="AlphaFoldDB" id="A0AAE0SEI3"/>
<reference evidence="1" key="2">
    <citation type="journal article" date="2021" name="Genome Biol. Evol.">
        <title>Developing a high-quality reference genome for a parasitic bivalve with doubly uniparental inheritance (Bivalvia: Unionida).</title>
        <authorList>
            <person name="Smith C.H."/>
        </authorList>
    </citation>
    <scope>NUCLEOTIDE SEQUENCE</scope>
    <source>
        <strain evidence="1">CHS0354</strain>
        <tissue evidence="1">Mantle</tissue>
    </source>
</reference>
<evidence type="ECO:0000313" key="2">
    <source>
        <dbReference type="Proteomes" id="UP001195483"/>
    </source>
</evidence>
<evidence type="ECO:0000313" key="1">
    <source>
        <dbReference type="EMBL" id="KAK3590209.1"/>
    </source>
</evidence>
<dbReference type="EMBL" id="JAEAOA010002345">
    <property type="protein sequence ID" value="KAK3590209.1"/>
    <property type="molecule type" value="Genomic_DNA"/>
</dbReference>
<proteinExistence type="predicted"/>
<protein>
    <submittedName>
        <fullName evidence="1">Uncharacterized protein</fullName>
    </submittedName>
</protein>